<dbReference type="RefSeq" id="XP_022297413.1">
    <property type="nucleotide sequence ID" value="XM_022441705.1"/>
</dbReference>
<gene>
    <name evidence="4" type="primary">LOC111106858</name>
</gene>
<keyword evidence="1" id="KW-0472">Membrane</keyword>
<dbReference type="SUPFAM" id="SSF52540">
    <property type="entry name" value="P-loop containing nucleoside triphosphate hydrolases"/>
    <property type="match status" value="1"/>
</dbReference>
<dbReference type="GeneID" id="111106858"/>
<dbReference type="KEGG" id="cvn:111106858"/>
<evidence type="ECO:0000259" key="2">
    <source>
        <dbReference type="Pfam" id="PF20720"/>
    </source>
</evidence>
<evidence type="ECO:0000313" key="3">
    <source>
        <dbReference type="Proteomes" id="UP000694844"/>
    </source>
</evidence>
<feature type="domain" description="Novel STAND NTPase 3" evidence="2">
    <location>
        <begin position="171"/>
        <end position="314"/>
    </location>
</feature>
<dbReference type="AlphaFoldDB" id="A0A8B8B2Z2"/>
<keyword evidence="3" id="KW-1185">Reference proteome</keyword>
<reference evidence="4" key="1">
    <citation type="submission" date="2025-08" db="UniProtKB">
        <authorList>
            <consortium name="RefSeq"/>
        </authorList>
    </citation>
    <scope>IDENTIFICATION</scope>
    <source>
        <tissue evidence="4">Whole sample</tissue>
    </source>
</reference>
<evidence type="ECO:0000256" key="1">
    <source>
        <dbReference type="SAM" id="Phobius"/>
    </source>
</evidence>
<dbReference type="InterPro" id="IPR049050">
    <property type="entry name" value="nSTAND3"/>
</dbReference>
<sequence>MFNLTSKSCPYDNWVATARKSCDDPDRYHCLNDEFSRPGWICADPIWVEAGRCPEYNSMARKMDSVICNGSYCPISPYQSQLSHLYEDCRTAVIKTTEPPFPSLHPSTLSSDKESTPISIGVVLGSLVGVLALLLIFFLIRYYRRKKKSKSKSRDPEEGMVMLDISESDNTTALDRSCRALRTERFVVITGIQGAGKTFLAERLYEKCIDCEKVWIRQLNQFPEEVDQHGRISYFLDDLFYELQSEEEVIEVKNKIDILYERTIVGGKGQIILIITSLIWRRHESLFRERKYHNLIDLDQLCSKDREDILKFHMNLNNIVLGSKKSDDPPCSVVMKHKDYDRFSKESNENFESPVKRGIGIASSIALFCQYRNRNFVPEHFSRTPLSWLHKYWTDVNWTCTTVILALMAIQNEELDINRIDQMCLTKIKEMENIQNVESFPSEELEELEKKRLIEKTDDDRYRFQISTDKKVLLRIILQKHPELEEFCDQEMLRRRVYRPESLPGDIRGDYVKSFVFKK</sequence>
<keyword evidence="1" id="KW-1133">Transmembrane helix</keyword>
<keyword evidence="1" id="KW-0812">Transmembrane</keyword>
<feature type="transmembrane region" description="Helical" evidence="1">
    <location>
        <begin position="118"/>
        <end position="143"/>
    </location>
</feature>
<name>A0A8B8B2Z2_CRAVI</name>
<evidence type="ECO:0000313" key="4">
    <source>
        <dbReference type="RefSeq" id="XP_022297413.1"/>
    </source>
</evidence>
<dbReference type="Pfam" id="PF20720">
    <property type="entry name" value="nSTAND3"/>
    <property type="match status" value="1"/>
</dbReference>
<dbReference type="Proteomes" id="UP000694844">
    <property type="component" value="Chromosome 8"/>
</dbReference>
<dbReference type="OrthoDB" id="6153713at2759"/>
<organism evidence="3 4">
    <name type="scientific">Crassostrea virginica</name>
    <name type="common">Eastern oyster</name>
    <dbReference type="NCBI Taxonomy" id="6565"/>
    <lineage>
        <taxon>Eukaryota</taxon>
        <taxon>Metazoa</taxon>
        <taxon>Spiralia</taxon>
        <taxon>Lophotrochozoa</taxon>
        <taxon>Mollusca</taxon>
        <taxon>Bivalvia</taxon>
        <taxon>Autobranchia</taxon>
        <taxon>Pteriomorphia</taxon>
        <taxon>Ostreida</taxon>
        <taxon>Ostreoidea</taxon>
        <taxon>Ostreidae</taxon>
        <taxon>Crassostrea</taxon>
    </lineage>
</organism>
<accession>A0A8B8B2Z2</accession>
<proteinExistence type="predicted"/>
<dbReference type="InterPro" id="IPR027417">
    <property type="entry name" value="P-loop_NTPase"/>
</dbReference>
<protein>
    <submittedName>
        <fullName evidence="4">Uncharacterized protein LOC111106858</fullName>
    </submittedName>
</protein>